<dbReference type="InterPro" id="IPR026705">
    <property type="entry name" value="Hid-1/Ecm30"/>
</dbReference>
<keyword evidence="4" id="KW-1185">Reference proteome</keyword>
<feature type="compositionally biased region" description="Low complexity" evidence="1">
    <location>
        <begin position="975"/>
        <end position="984"/>
    </location>
</feature>
<dbReference type="AlphaFoldDB" id="A0AAD9HZC3"/>
<dbReference type="GO" id="GO:0016020">
    <property type="term" value="C:membrane"/>
    <property type="evidence" value="ECO:0007669"/>
    <property type="project" value="TreeGrafter"/>
</dbReference>
<dbReference type="EMBL" id="JAQQPM010000001">
    <property type="protein sequence ID" value="KAK2067542.1"/>
    <property type="molecule type" value="Genomic_DNA"/>
</dbReference>
<dbReference type="GO" id="GO:0005797">
    <property type="term" value="C:Golgi medial cisterna"/>
    <property type="evidence" value="ECO:0007669"/>
    <property type="project" value="TreeGrafter"/>
</dbReference>
<keyword evidence="2" id="KW-0472">Membrane</keyword>
<dbReference type="InterPro" id="IPR012578">
    <property type="entry name" value="Nucl_pore_cmplx"/>
</dbReference>
<reference evidence="3" key="1">
    <citation type="journal article" date="2023" name="Mol. Plant Microbe Interact.">
        <title>Elucidating the Obligate Nature and Biological Capacity of an Invasive Fungal Corn Pathogen.</title>
        <authorList>
            <person name="MacCready J.S."/>
            <person name="Roggenkamp E.M."/>
            <person name="Gdanetz K."/>
            <person name="Chilvers M.I."/>
        </authorList>
    </citation>
    <scope>NUCLEOTIDE SEQUENCE</scope>
    <source>
        <strain evidence="3">PM02</strain>
    </source>
</reference>
<dbReference type="PANTHER" id="PTHR21575">
    <property type="entry name" value="PROTEIN HID1"/>
    <property type="match status" value="1"/>
</dbReference>
<feature type="region of interest" description="Disordered" evidence="1">
    <location>
        <begin position="975"/>
        <end position="994"/>
    </location>
</feature>
<protein>
    <recommendedName>
        <fullName evidence="5">High-temperature-induced dauer-formation protein</fullName>
    </recommendedName>
</protein>
<feature type="region of interest" description="Disordered" evidence="1">
    <location>
        <begin position="721"/>
        <end position="822"/>
    </location>
</feature>
<name>A0AAD9HZC3_9PEZI</name>
<evidence type="ECO:0008006" key="5">
    <source>
        <dbReference type="Google" id="ProtNLM"/>
    </source>
</evidence>
<comment type="caution">
    <text evidence="3">The sequence shown here is derived from an EMBL/GenBank/DDBJ whole genome shotgun (WGS) entry which is preliminary data.</text>
</comment>
<accession>A0AAD9HZC3</accession>
<dbReference type="PANTHER" id="PTHR21575:SF12">
    <property type="entry name" value="PROTEIN HID1"/>
    <property type="match status" value="1"/>
</dbReference>
<dbReference type="GO" id="GO:0000138">
    <property type="term" value="C:Golgi trans cisterna"/>
    <property type="evidence" value="ECO:0007669"/>
    <property type="project" value="TreeGrafter"/>
</dbReference>
<keyword evidence="2" id="KW-0812">Transmembrane</keyword>
<evidence type="ECO:0000313" key="3">
    <source>
        <dbReference type="EMBL" id="KAK2067542.1"/>
    </source>
</evidence>
<feature type="compositionally biased region" description="Low complexity" evidence="1">
    <location>
        <begin position="797"/>
        <end position="810"/>
    </location>
</feature>
<feature type="transmembrane region" description="Helical" evidence="2">
    <location>
        <begin position="59"/>
        <end position="79"/>
    </location>
</feature>
<feature type="compositionally biased region" description="Acidic residues" evidence="1">
    <location>
        <begin position="770"/>
        <end position="787"/>
    </location>
</feature>
<feature type="transmembrane region" description="Helical" evidence="2">
    <location>
        <begin position="99"/>
        <end position="120"/>
    </location>
</feature>
<evidence type="ECO:0000313" key="4">
    <source>
        <dbReference type="Proteomes" id="UP001217918"/>
    </source>
</evidence>
<evidence type="ECO:0000256" key="1">
    <source>
        <dbReference type="SAM" id="MobiDB-lite"/>
    </source>
</evidence>
<feature type="compositionally biased region" description="Polar residues" evidence="1">
    <location>
        <begin position="739"/>
        <end position="768"/>
    </location>
</feature>
<keyword evidence="2" id="KW-1133">Transmembrane helix</keyword>
<gene>
    <name evidence="3" type="ORF">P8C59_001277</name>
</gene>
<dbReference type="Proteomes" id="UP001217918">
    <property type="component" value="Unassembled WGS sequence"/>
</dbReference>
<organism evidence="3 4">
    <name type="scientific">Phyllachora maydis</name>
    <dbReference type="NCBI Taxonomy" id="1825666"/>
    <lineage>
        <taxon>Eukaryota</taxon>
        <taxon>Fungi</taxon>
        <taxon>Dikarya</taxon>
        <taxon>Ascomycota</taxon>
        <taxon>Pezizomycotina</taxon>
        <taxon>Sordariomycetes</taxon>
        <taxon>Sordariomycetidae</taxon>
        <taxon>Phyllachorales</taxon>
        <taxon>Phyllachoraceae</taxon>
        <taxon>Phyllachora</taxon>
    </lineage>
</organism>
<sequence length="994" mass="111002">MPSRNGSVTPLRNATRQIGSPLCDSSRPTESPGNWQHPRLREIKTRQARLVFDASNVKVVVFNGAAVLLLLGLRSFVVANGPPFSVPLLATDFKSLLSGLYSLCFLLPLWNIFVACLPLMRPKDDFSDIALTSEQREILDILPLVMGASDSKLVFKKGIFRLSEERHIPADDAYWTSFWELPESSEDVFSLFSPADIRRTRDNARENLGTLILAVTSRLFILRHHPSFPDPELAPERDALNCIRVITRLLPFVYEKEALQPWEEKFFWGQRRKRTRRAAIASEVLFDESQEAQVRPETVEFEDARPLAEELIDTLIDLLFFSDLTVPAQPQGKPKVSYTIWQSGVGCNVSIPTKKEHESNRCEILRLLLTLCSQSMYMSPSFLPQKGTRALTHICSSPDKQVVLSVLCSLLNTTLKYNPASWRVPYNTLVFKDPKQVLVTYTLQFLLAVLLYPIPEQDGCPTPKNYFRHFLGRLHRPQDFQFIVDGMTRILNQPLQANASYIPGTQSSVRFAPEIIMLFWEITQCNKRFRSFIIDTERAHDFTILVLFYALEYKNDASKHGVVRMCAFLLQTLSVEKNYGINLNKTFEAQETLPPAIRISGFRGTYADFLIQSIFKLITSSQGKLSAIYPALLAVINNIAAYLAGLSAVTCSKIMQLFTSMSSPSFLLANETNHALLQSLLESMNAIVEHQYRKNAEFVYAVLRNRKRFEALRGFTLESGQQEIERRNRRRKEGVSADTLESNSTRSSAEIVQSPLTSSLSRVSTLNNVPEEDATFAVGDDEDDSDDESRPTPAPSSPSENPSRSSSVAPHADDDVPRQLRGGAFEPTGAWIDSWLPELPLHTMLALIRQITALIPRQGLVAESPSSAILHKILSVRLVGVDPSPIRVHTFEWSPMALGWYESLLWGFIFSSEMQVAKGTAGIWNGTHIKLFRVQETAPEGPTLTSPRGAVDAVGSNIVSRIGSINLRGATAASGASVTGSPAARRGPSPSWNA</sequence>
<evidence type="ECO:0000256" key="2">
    <source>
        <dbReference type="SAM" id="Phobius"/>
    </source>
</evidence>
<dbReference type="Pfam" id="PF08058">
    <property type="entry name" value="NPCC"/>
    <property type="match status" value="1"/>
</dbReference>
<dbReference type="Pfam" id="PF12722">
    <property type="entry name" value="Hid1"/>
    <property type="match status" value="1"/>
</dbReference>
<feature type="region of interest" description="Disordered" evidence="1">
    <location>
        <begin position="17"/>
        <end position="38"/>
    </location>
</feature>
<proteinExistence type="predicted"/>